<protein>
    <recommendedName>
        <fullName evidence="3">Haloacid dehalogenase-like hydrolase</fullName>
    </recommendedName>
</protein>
<evidence type="ECO:0000313" key="1">
    <source>
        <dbReference type="EMBL" id="CBL01066.1"/>
    </source>
</evidence>
<name>D4K8A3_9FIRM</name>
<sequence length="33" mass="3740">MSIRLICSDIDGTLLQYGRKELEGCTALLEELR</sequence>
<dbReference type="HOGENOM" id="CLU_3381954_0_0_9"/>
<gene>
    <name evidence="1" type="ORF">FPR_06880</name>
</gene>
<organism evidence="1 2">
    <name type="scientific">Faecalibacterium prausnitzii SL3/3</name>
    <dbReference type="NCBI Taxonomy" id="657322"/>
    <lineage>
        <taxon>Bacteria</taxon>
        <taxon>Bacillati</taxon>
        <taxon>Bacillota</taxon>
        <taxon>Clostridia</taxon>
        <taxon>Eubacteriales</taxon>
        <taxon>Oscillospiraceae</taxon>
        <taxon>Faecalibacterium</taxon>
    </lineage>
</organism>
<reference evidence="1 2" key="2">
    <citation type="submission" date="2010-03" db="EMBL/GenBank/DDBJ databases">
        <authorList>
            <person name="Pajon A."/>
        </authorList>
    </citation>
    <scope>NUCLEOTIDE SEQUENCE [LARGE SCALE GENOMIC DNA]</scope>
    <source>
        <strain evidence="1 2">SL3/3</strain>
    </source>
</reference>
<dbReference type="KEGG" id="fpa:FPR_06880"/>
<proteinExistence type="predicted"/>
<dbReference type="InterPro" id="IPR036412">
    <property type="entry name" value="HAD-like_sf"/>
</dbReference>
<dbReference type="EMBL" id="FP929046">
    <property type="protein sequence ID" value="CBL01066.1"/>
    <property type="molecule type" value="Genomic_DNA"/>
</dbReference>
<dbReference type="AlphaFoldDB" id="D4K8A3"/>
<evidence type="ECO:0008006" key="3">
    <source>
        <dbReference type="Google" id="ProtNLM"/>
    </source>
</evidence>
<evidence type="ECO:0000313" key="2">
    <source>
        <dbReference type="Proteomes" id="UP000007059"/>
    </source>
</evidence>
<dbReference type="Proteomes" id="UP000007059">
    <property type="component" value="Chromosome"/>
</dbReference>
<reference evidence="1 2" key="1">
    <citation type="submission" date="2010-03" db="EMBL/GenBank/DDBJ databases">
        <title>The genome sequence of Faecalibacterium prausnitzii SL3/3.</title>
        <authorList>
            <consortium name="metaHIT consortium -- http://www.metahit.eu/"/>
            <person name="Pajon A."/>
            <person name="Turner K."/>
            <person name="Parkhill J."/>
            <person name="Duncan S."/>
            <person name="Flint H."/>
        </authorList>
    </citation>
    <scope>NUCLEOTIDE SEQUENCE [LARGE SCALE GENOMIC DNA]</scope>
    <source>
        <strain evidence="1 2">SL3/3</strain>
    </source>
</reference>
<dbReference type="SUPFAM" id="SSF56784">
    <property type="entry name" value="HAD-like"/>
    <property type="match status" value="1"/>
</dbReference>
<accession>D4K8A3</accession>